<dbReference type="PROSITE" id="PS00018">
    <property type="entry name" value="EF_HAND_1"/>
    <property type="match status" value="3"/>
</dbReference>
<dbReference type="InterPro" id="IPR050205">
    <property type="entry name" value="CDPK_Ser/Thr_kinases"/>
</dbReference>
<evidence type="ECO:0000256" key="5">
    <source>
        <dbReference type="ARBA" id="ARBA00022777"/>
    </source>
</evidence>
<evidence type="ECO:0000256" key="9">
    <source>
        <dbReference type="SAM" id="MobiDB-lite"/>
    </source>
</evidence>
<feature type="domain" description="Protein kinase" evidence="10">
    <location>
        <begin position="133"/>
        <end position="401"/>
    </location>
</feature>
<dbReference type="Gene3D" id="1.10.238.10">
    <property type="entry name" value="EF-hand"/>
    <property type="match status" value="2"/>
</dbReference>
<accession>A0ABN9XQ63</accession>
<gene>
    <name evidence="12" type="ORF">PCOR1329_LOCUS77728</name>
</gene>
<dbReference type="EMBL" id="CAUYUJ010020779">
    <property type="protein sequence ID" value="CAK0900456.1"/>
    <property type="molecule type" value="Genomic_DNA"/>
</dbReference>
<evidence type="ECO:0000256" key="8">
    <source>
        <dbReference type="ARBA" id="ARBA00024334"/>
    </source>
</evidence>
<feature type="domain" description="EF-hand" evidence="11">
    <location>
        <begin position="481"/>
        <end position="512"/>
    </location>
</feature>
<proteinExistence type="inferred from homology"/>
<dbReference type="SMART" id="SM00054">
    <property type="entry name" value="EFh"/>
    <property type="match status" value="4"/>
</dbReference>
<evidence type="ECO:0000256" key="1">
    <source>
        <dbReference type="ARBA" id="ARBA00001946"/>
    </source>
</evidence>
<comment type="cofactor">
    <cofactor evidence="1">
        <name>Mg(2+)</name>
        <dbReference type="ChEBI" id="CHEBI:18420"/>
    </cofactor>
</comment>
<dbReference type="InterPro" id="IPR000719">
    <property type="entry name" value="Prot_kinase_dom"/>
</dbReference>
<evidence type="ECO:0000313" key="13">
    <source>
        <dbReference type="Proteomes" id="UP001189429"/>
    </source>
</evidence>
<keyword evidence="3" id="KW-0808">Transferase</keyword>
<reference evidence="12" key="1">
    <citation type="submission" date="2023-10" db="EMBL/GenBank/DDBJ databases">
        <authorList>
            <person name="Chen Y."/>
            <person name="Shah S."/>
            <person name="Dougan E. K."/>
            <person name="Thang M."/>
            <person name="Chan C."/>
        </authorList>
    </citation>
    <scope>NUCLEOTIDE SEQUENCE [LARGE SCALE GENOMIC DNA]</scope>
</reference>
<protein>
    <recommendedName>
        <fullName evidence="14">Non-specific serine/threonine protein kinase</fullName>
    </recommendedName>
</protein>
<evidence type="ECO:0000256" key="2">
    <source>
        <dbReference type="ARBA" id="ARBA00022527"/>
    </source>
</evidence>
<dbReference type="CDD" id="cd00051">
    <property type="entry name" value="EFh"/>
    <property type="match status" value="1"/>
</dbReference>
<feature type="domain" description="EF-hand" evidence="11">
    <location>
        <begin position="443"/>
        <end position="478"/>
    </location>
</feature>
<evidence type="ECO:0000259" key="11">
    <source>
        <dbReference type="PROSITE" id="PS50222"/>
    </source>
</evidence>
<feature type="compositionally biased region" description="Basic residues" evidence="9">
    <location>
        <begin position="10"/>
        <end position="20"/>
    </location>
</feature>
<dbReference type="PROSITE" id="PS50222">
    <property type="entry name" value="EF_HAND_2"/>
    <property type="match status" value="3"/>
</dbReference>
<feature type="domain" description="EF-hand" evidence="11">
    <location>
        <begin position="372"/>
        <end position="407"/>
    </location>
</feature>
<evidence type="ECO:0000256" key="3">
    <source>
        <dbReference type="ARBA" id="ARBA00022679"/>
    </source>
</evidence>
<dbReference type="InterPro" id="IPR011992">
    <property type="entry name" value="EF-hand-dom_pair"/>
</dbReference>
<dbReference type="InterPro" id="IPR002048">
    <property type="entry name" value="EF_hand_dom"/>
</dbReference>
<keyword evidence="13" id="KW-1185">Reference proteome</keyword>
<keyword evidence="2" id="KW-0723">Serine/threonine-protein kinase</keyword>
<dbReference type="SUPFAM" id="SSF56112">
    <property type="entry name" value="Protein kinase-like (PK-like)"/>
    <property type="match status" value="1"/>
</dbReference>
<dbReference type="PANTHER" id="PTHR24349">
    <property type="entry name" value="SERINE/THREONINE-PROTEIN KINASE"/>
    <property type="match status" value="1"/>
</dbReference>
<dbReference type="InterPro" id="IPR011009">
    <property type="entry name" value="Kinase-like_dom_sf"/>
</dbReference>
<dbReference type="SUPFAM" id="SSF47473">
    <property type="entry name" value="EF-hand"/>
    <property type="match status" value="1"/>
</dbReference>
<comment type="caution">
    <text evidence="12">The sequence shown here is derived from an EMBL/GenBank/DDBJ whole genome shotgun (WGS) entry which is preliminary data.</text>
</comment>
<evidence type="ECO:0000259" key="10">
    <source>
        <dbReference type="PROSITE" id="PS50011"/>
    </source>
</evidence>
<comment type="similarity">
    <text evidence="8">Belongs to the protein kinase superfamily. Ser/Thr protein kinase family. CDPK subfamily.</text>
</comment>
<keyword evidence="4" id="KW-0547">Nucleotide-binding</keyword>
<sequence>MLARAERGRAGRGRRRRARAHAAAAQPSGGVGGVAALPGASPPPRSLAPARAQGAAPAMGQACAQGPLESESAFSKDDESVASSGSSTASSASDGPGTCCVAGRGSRSRPESDGIKVQLPHTKGKRIEQFIDLRRDAGLGQGGCGTVCEGTDKATGARYAVKCVPKRRGLDLAILQREIRIMKLLDHPNVVKLFETYEDKLYYYLVMERCQGGELFDRIAAEKHFSEPVAAGVMQHVFRGVLYIQGQPIATRVGTPAYVAPEMLRAQGSGRPPGYGRERDILAKVARAALTWKGFAKVSADAKDLIQGLLTVDRTKRYTLDQALKHTWVSNAAPNAALVGLAGVVDNLKKFTSATRMKKMALHLVARQMDDRDMEHLRDIFTQFDANKKGTLTILELHEGLARAGVTDNGMLRKLAKALDSDNSGAIDYTEFLAAALDARAASQEAACRAAFRVFDKDDSGTISLEELAEALQSRDARHPVKMRSVEAIMAEVDTSGDGEIDFEEFMVMMRG</sequence>
<feature type="compositionally biased region" description="Low complexity" evidence="9">
    <location>
        <begin position="81"/>
        <end position="97"/>
    </location>
</feature>
<evidence type="ECO:0000256" key="4">
    <source>
        <dbReference type="ARBA" id="ARBA00022741"/>
    </source>
</evidence>
<feature type="region of interest" description="Disordered" evidence="9">
    <location>
        <begin position="1"/>
        <end position="116"/>
    </location>
</feature>
<feature type="compositionally biased region" description="Low complexity" evidence="9">
    <location>
        <begin position="21"/>
        <end position="39"/>
    </location>
</feature>
<dbReference type="Gene3D" id="1.10.510.10">
    <property type="entry name" value="Transferase(Phosphotransferase) domain 1"/>
    <property type="match status" value="2"/>
</dbReference>
<keyword evidence="6" id="KW-0106">Calcium</keyword>
<organism evidence="12 13">
    <name type="scientific">Prorocentrum cordatum</name>
    <dbReference type="NCBI Taxonomy" id="2364126"/>
    <lineage>
        <taxon>Eukaryota</taxon>
        <taxon>Sar</taxon>
        <taxon>Alveolata</taxon>
        <taxon>Dinophyceae</taxon>
        <taxon>Prorocentrales</taxon>
        <taxon>Prorocentraceae</taxon>
        <taxon>Prorocentrum</taxon>
    </lineage>
</organism>
<evidence type="ECO:0000256" key="7">
    <source>
        <dbReference type="ARBA" id="ARBA00022840"/>
    </source>
</evidence>
<dbReference type="Proteomes" id="UP001189429">
    <property type="component" value="Unassembled WGS sequence"/>
</dbReference>
<dbReference type="Pfam" id="PF13499">
    <property type="entry name" value="EF-hand_7"/>
    <property type="match status" value="2"/>
</dbReference>
<dbReference type="Pfam" id="PF00069">
    <property type="entry name" value="Pkinase"/>
    <property type="match status" value="1"/>
</dbReference>
<feature type="compositionally biased region" description="Low complexity" evidence="9">
    <location>
        <begin position="47"/>
        <end position="67"/>
    </location>
</feature>
<evidence type="ECO:0000256" key="6">
    <source>
        <dbReference type="ARBA" id="ARBA00022837"/>
    </source>
</evidence>
<keyword evidence="7" id="KW-0067">ATP-binding</keyword>
<dbReference type="InterPro" id="IPR018247">
    <property type="entry name" value="EF_Hand_1_Ca_BS"/>
</dbReference>
<evidence type="ECO:0000313" key="12">
    <source>
        <dbReference type="EMBL" id="CAK0900456.1"/>
    </source>
</evidence>
<keyword evidence="5" id="KW-0418">Kinase</keyword>
<name>A0ABN9XQ63_9DINO</name>
<evidence type="ECO:0008006" key="14">
    <source>
        <dbReference type="Google" id="ProtNLM"/>
    </source>
</evidence>
<dbReference type="PROSITE" id="PS50011">
    <property type="entry name" value="PROTEIN_KINASE_DOM"/>
    <property type="match status" value="1"/>
</dbReference>